<feature type="domain" description="AIG1-type G" evidence="4">
    <location>
        <begin position="5"/>
        <end position="212"/>
    </location>
</feature>
<dbReference type="Gene3D" id="3.40.50.300">
    <property type="entry name" value="P-loop containing nucleotide triphosphate hydrolases"/>
    <property type="match status" value="1"/>
</dbReference>
<organism evidence="5 6">
    <name type="scientific">Dreissena polymorpha</name>
    <name type="common">Zebra mussel</name>
    <name type="synonym">Mytilus polymorpha</name>
    <dbReference type="NCBI Taxonomy" id="45954"/>
    <lineage>
        <taxon>Eukaryota</taxon>
        <taxon>Metazoa</taxon>
        <taxon>Spiralia</taxon>
        <taxon>Lophotrochozoa</taxon>
        <taxon>Mollusca</taxon>
        <taxon>Bivalvia</taxon>
        <taxon>Autobranchia</taxon>
        <taxon>Heteroconchia</taxon>
        <taxon>Euheterodonta</taxon>
        <taxon>Imparidentia</taxon>
        <taxon>Neoheterodontei</taxon>
        <taxon>Myida</taxon>
        <taxon>Dreissenoidea</taxon>
        <taxon>Dreissenidae</taxon>
        <taxon>Dreissena</taxon>
    </lineage>
</organism>
<dbReference type="SUPFAM" id="SSF52540">
    <property type="entry name" value="P-loop containing nucleoside triphosphate hydrolases"/>
    <property type="match status" value="1"/>
</dbReference>
<keyword evidence="3" id="KW-0342">GTP-binding</keyword>
<dbReference type="PANTHER" id="PTHR10903:SF184">
    <property type="entry name" value="GTP-BINDING PROTEIN A"/>
    <property type="match status" value="1"/>
</dbReference>
<sequence>MSDSINETTVVLFGPFGHGKSLTGNTLLGRQEFKKQLDVSIGRSRSTSQIEKATCCRIIGRRYFELEIVDTPGLFQSRNVAETALKLLQVTDLKPHVFVLVLRSYKLTKDEQHTTDMLRLVFGDRVFERTIIIVTHADEFESEHELVDLMKMFDDGKTLLQLCRNRIMLIDNVKKRFDFDKFRVFIDRISQCGRFVYDLDYSLTRKMSFKIV</sequence>
<evidence type="ECO:0000259" key="4">
    <source>
        <dbReference type="PROSITE" id="PS51720"/>
    </source>
</evidence>
<evidence type="ECO:0000256" key="1">
    <source>
        <dbReference type="ARBA" id="ARBA00008535"/>
    </source>
</evidence>
<dbReference type="PROSITE" id="PS51720">
    <property type="entry name" value="G_AIG1"/>
    <property type="match status" value="1"/>
</dbReference>
<comment type="caution">
    <text evidence="5">The sequence shown here is derived from an EMBL/GenBank/DDBJ whole genome shotgun (WGS) entry which is preliminary data.</text>
</comment>
<evidence type="ECO:0000313" key="6">
    <source>
        <dbReference type="Proteomes" id="UP000828390"/>
    </source>
</evidence>
<dbReference type="InterPro" id="IPR027417">
    <property type="entry name" value="P-loop_NTPase"/>
</dbReference>
<reference evidence="5" key="1">
    <citation type="journal article" date="2019" name="bioRxiv">
        <title>The Genome of the Zebra Mussel, Dreissena polymorpha: A Resource for Invasive Species Research.</title>
        <authorList>
            <person name="McCartney M.A."/>
            <person name="Auch B."/>
            <person name="Kono T."/>
            <person name="Mallez S."/>
            <person name="Zhang Y."/>
            <person name="Obille A."/>
            <person name="Becker A."/>
            <person name="Abrahante J.E."/>
            <person name="Garbe J."/>
            <person name="Badalamenti J.P."/>
            <person name="Herman A."/>
            <person name="Mangelson H."/>
            <person name="Liachko I."/>
            <person name="Sullivan S."/>
            <person name="Sone E.D."/>
            <person name="Koren S."/>
            <person name="Silverstein K.A.T."/>
            <person name="Beckman K.B."/>
            <person name="Gohl D.M."/>
        </authorList>
    </citation>
    <scope>NUCLEOTIDE SEQUENCE</scope>
    <source>
        <strain evidence="5">Duluth1</strain>
        <tissue evidence="5">Whole animal</tissue>
    </source>
</reference>
<proteinExistence type="inferred from homology"/>
<dbReference type="EMBL" id="JAIWYP010000007">
    <property type="protein sequence ID" value="KAH3791702.1"/>
    <property type="molecule type" value="Genomic_DNA"/>
</dbReference>
<dbReference type="InterPro" id="IPR006703">
    <property type="entry name" value="G_AIG1"/>
</dbReference>
<dbReference type="Proteomes" id="UP000828390">
    <property type="component" value="Unassembled WGS sequence"/>
</dbReference>
<evidence type="ECO:0000313" key="5">
    <source>
        <dbReference type="EMBL" id="KAH3791702.1"/>
    </source>
</evidence>
<protein>
    <recommendedName>
        <fullName evidence="4">AIG1-type G domain-containing protein</fullName>
    </recommendedName>
</protein>
<reference evidence="5" key="2">
    <citation type="submission" date="2020-11" db="EMBL/GenBank/DDBJ databases">
        <authorList>
            <person name="McCartney M.A."/>
            <person name="Auch B."/>
            <person name="Kono T."/>
            <person name="Mallez S."/>
            <person name="Becker A."/>
            <person name="Gohl D.M."/>
            <person name="Silverstein K.A.T."/>
            <person name="Koren S."/>
            <person name="Bechman K.B."/>
            <person name="Herman A."/>
            <person name="Abrahante J.E."/>
            <person name="Garbe J."/>
        </authorList>
    </citation>
    <scope>NUCLEOTIDE SEQUENCE</scope>
    <source>
        <strain evidence="5">Duluth1</strain>
        <tissue evidence="5">Whole animal</tissue>
    </source>
</reference>
<comment type="similarity">
    <text evidence="1">Belongs to the TRAFAC class TrmE-Era-EngA-EngB-Septin-like GTPase superfamily. AIG1/Toc34/Toc159-like paraseptin GTPase family. IAN subfamily.</text>
</comment>
<dbReference type="GO" id="GO:0005525">
    <property type="term" value="F:GTP binding"/>
    <property type="evidence" value="ECO:0007669"/>
    <property type="project" value="UniProtKB-KW"/>
</dbReference>
<accession>A0A9D4F9E2</accession>
<gene>
    <name evidence="5" type="ORF">DPMN_145191</name>
</gene>
<dbReference type="PANTHER" id="PTHR10903">
    <property type="entry name" value="GTPASE, IMAP FAMILY MEMBER-RELATED"/>
    <property type="match status" value="1"/>
</dbReference>
<evidence type="ECO:0000256" key="2">
    <source>
        <dbReference type="ARBA" id="ARBA00022741"/>
    </source>
</evidence>
<evidence type="ECO:0000256" key="3">
    <source>
        <dbReference type="ARBA" id="ARBA00023134"/>
    </source>
</evidence>
<name>A0A9D4F9E2_DREPO</name>
<dbReference type="Pfam" id="PF04548">
    <property type="entry name" value="AIG1"/>
    <property type="match status" value="1"/>
</dbReference>
<keyword evidence="6" id="KW-1185">Reference proteome</keyword>
<keyword evidence="2" id="KW-0547">Nucleotide-binding</keyword>
<dbReference type="AlphaFoldDB" id="A0A9D4F9E2"/>
<dbReference type="InterPro" id="IPR045058">
    <property type="entry name" value="GIMA/IAN/Toc"/>
</dbReference>